<protein>
    <recommendedName>
        <fullName evidence="5">Proteasome maturation factor UMP1</fullName>
    </recommendedName>
</protein>
<organism evidence="3 4">
    <name type="scientific">Physocladia obscura</name>
    <dbReference type="NCBI Taxonomy" id="109957"/>
    <lineage>
        <taxon>Eukaryota</taxon>
        <taxon>Fungi</taxon>
        <taxon>Fungi incertae sedis</taxon>
        <taxon>Chytridiomycota</taxon>
        <taxon>Chytridiomycota incertae sedis</taxon>
        <taxon>Chytridiomycetes</taxon>
        <taxon>Chytridiales</taxon>
        <taxon>Chytriomycetaceae</taxon>
        <taxon>Physocladia</taxon>
    </lineage>
</organism>
<reference evidence="3" key="1">
    <citation type="submission" date="2020-05" db="EMBL/GenBank/DDBJ databases">
        <title>Phylogenomic resolution of chytrid fungi.</title>
        <authorList>
            <person name="Stajich J.E."/>
            <person name="Amses K."/>
            <person name="Simmons R."/>
            <person name="Seto K."/>
            <person name="Myers J."/>
            <person name="Bonds A."/>
            <person name="Quandt C.A."/>
            <person name="Barry K."/>
            <person name="Liu P."/>
            <person name="Grigoriev I."/>
            <person name="Longcore J.E."/>
            <person name="James T.Y."/>
        </authorList>
    </citation>
    <scope>NUCLEOTIDE SEQUENCE</scope>
    <source>
        <strain evidence="3">JEL0513</strain>
    </source>
</reference>
<evidence type="ECO:0000256" key="1">
    <source>
        <dbReference type="ARBA" id="ARBA00023186"/>
    </source>
</evidence>
<dbReference type="PANTHER" id="PTHR12828:SF3">
    <property type="entry name" value="PROTEASOME MATURATION PROTEIN"/>
    <property type="match status" value="1"/>
</dbReference>
<gene>
    <name evidence="3" type="ORF">HK100_010520</name>
</gene>
<comment type="caution">
    <text evidence="3">The sequence shown here is derived from an EMBL/GenBank/DDBJ whole genome shotgun (WGS) entry which is preliminary data.</text>
</comment>
<evidence type="ECO:0000313" key="4">
    <source>
        <dbReference type="Proteomes" id="UP001211907"/>
    </source>
</evidence>
<dbReference type="GO" id="GO:0005737">
    <property type="term" value="C:cytoplasm"/>
    <property type="evidence" value="ECO:0007669"/>
    <property type="project" value="TreeGrafter"/>
</dbReference>
<evidence type="ECO:0000256" key="2">
    <source>
        <dbReference type="ARBA" id="ARBA00043974"/>
    </source>
</evidence>
<comment type="similarity">
    <text evidence="2">Belongs to the POMP/UMP1 family.</text>
</comment>
<proteinExistence type="inferred from homology"/>
<name>A0AAD5XEN8_9FUNG</name>
<keyword evidence="4" id="KW-1185">Reference proteome</keyword>
<dbReference type="GO" id="GO:0005634">
    <property type="term" value="C:nucleus"/>
    <property type="evidence" value="ECO:0007669"/>
    <property type="project" value="TreeGrafter"/>
</dbReference>
<keyword evidence="1" id="KW-0143">Chaperone</keyword>
<dbReference type="GO" id="GO:0043248">
    <property type="term" value="P:proteasome assembly"/>
    <property type="evidence" value="ECO:0007669"/>
    <property type="project" value="InterPro"/>
</dbReference>
<dbReference type="Proteomes" id="UP001211907">
    <property type="component" value="Unassembled WGS sequence"/>
</dbReference>
<dbReference type="InterPro" id="IPR008012">
    <property type="entry name" value="Ump1"/>
</dbReference>
<dbReference type="AlphaFoldDB" id="A0AAD5XEN8"/>
<sequence length="146" mass="16371">MSLRIVPTTNAQNSVATVGADTEYKVHDTMRNGIHTVRSQVIAGHALEDHLSKWEETQEQLKLNLARNVYGLHQPLRMQMERHFVEKPNRIPVLKQSNLAQDILSGKDSTIEFEDFLGESDPSMYLLDVHGVAERVVGLSKNGAPL</sequence>
<dbReference type="Pfam" id="PF05348">
    <property type="entry name" value="UMP1"/>
    <property type="match status" value="1"/>
</dbReference>
<evidence type="ECO:0008006" key="5">
    <source>
        <dbReference type="Google" id="ProtNLM"/>
    </source>
</evidence>
<dbReference type="EMBL" id="JADGJH010000584">
    <property type="protein sequence ID" value="KAJ3125963.1"/>
    <property type="molecule type" value="Genomic_DNA"/>
</dbReference>
<dbReference type="PANTHER" id="PTHR12828">
    <property type="entry name" value="PROTEASOME MATURATION PROTEIN UMP1"/>
    <property type="match status" value="1"/>
</dbReference>
<accession>A0AAD5XEN8</accession>
<evidence type="ECO:0000313" key="3">
    <source>
        <dbReference type="EMBL" id="KAJ3125963.1"/>
    </source>
</evidence>